<dbReference type="InParanoid" id="K5XBQ1"/>
<sequence>MASNNGRYPWELTSLQRGLVDNCFEEGQYETAIATLDQLRSPDFNPHPPHLRQLIYISLQSMQEPTVEYDIDTSVQMSPSKLVKQRQQQILSNPIPAKAVVDAQRLLMAYIRTNSPSVLSRALPRRRSPLVSSGLNEGDSMIAKRAVCIAQCKDSWQLLHSDSVLYQSALPSASHRSTRQSRRYGTPNDINPVTTPATIVSESAWPLLNWLVSIYERDEELFDTDLNARHSPLLIEQILDDNGSTYIDAPVTIIAYCLLQKQVQRHQLAGRLLSLLINLTLTVEFDAHALLTAVYTRIQPEQLSVLMAQLGQSTATQVLQFKVGLCQKLIGGAVHPMPGSMTRPQPKMRVRAEKVPDRQAPAVLDSPLLAIRSSIPTFVEILRLLQASAPDMSQNDISKHIWCRYQLLLAYGSLQARLSPTDRDPDWYKALTRNLSIVHDVDQEKEKEARVYQRLLEIQVARWRAVVDTDH</sequence>
<dbReference type="RefSeq" id="XP_007328340.1">
    <property type="nucleotide sequence ID" value="XM_007328278.1"/>
</dbReference>
<proteinExistence type="predicted"/>
<dbReference type="HOGENOM" id="CLU_040677_0_0_1"/>
<evidence type="ECO:0000313" key="1">
    <source>
        <dbReference type="EMBL" id="EKM80718.1"/>
    </source>
</evidence>
<protein>
    <submittedName>
        <fullName evidence="1">Uncharacterized protein</fullName>
    </submittedName>
</protein>
<keyword evidence="2" id="KW-1185">Reference proteome</keyword>
<dbReference type="OMA" id="VDNCFEE"/>
<gene>
    <name evidence="1" type="ORF">AGABI1DRAFT_105678</name>
</gene>
<dbReference type="OrthoDB" id="2337158at2759"/>
<dbReference type="AlphaFoldDB" id="K5XBQ1"/>
<dbReference type="KEGG" id="abp:AGABI1DRAFT105678"/>
<dbReference type="eggNOG" id="ENOG502SKPG">
    <property type="taxonomic scope" value="Eukaryota"/>
</dbReference>
<accession>K5XBQ1</accession>
<organism evidence="1 2">
    <name type="scientific">Agaricus bisporus var. burnettii (strain JB137-S8 / ATCC MYA-4627 / FGSC 10392)</name>
    <name type="common">White button mushroom</name>
    <dbReference type="NCBI Taxonomy" id="597362"/>
    <lineage>
        <taxon>Eukaryota</taxon>
        <taxon>Fungi</taxon>
        <taxon>Dikarya</taxon>
        <taxon>Basidiomycota</taxon>
        <taxon>Agaricomycotina</taxon>
        <taxon>Agaricomycetes</taxon>
        <taxon>Agaricomycetidae</taxon>
        <taxon>Agaricales</taxon>
        <taxon>Agaricineae</taxon>
        <taxon>Agaricaceae</taxon>
        <taxon>Agaricus</taxon>
    </lineage>
</organism>
<dbReference type="EMBL" id="JH971388">
    <property type="protein sequence ID" value="EKM80718.1"/>
    <property type="molecule type" value="Genomic_DNA"/>
</dbReference>
<name>K5XBQ1_AGABU</name>
<evidence type="ECO:0000313" key="2">
    <source>
        <dbReference type="Proteomes" id="UP000008493"/>
    </source>
</evidence>
<dbReference type="Proteomes" id="UP000008493">
    <property type="component" value="Unassembled WGS sequence"/>
</dbReference>
<reference evidence="2" key="1">
    <citation type="journal article" date="2012" name="Proc. Natl. Acad. Sci. U.S.A.">
        <title>Genome sequence of the button mushroom Agaricus bisporus reveals mechanisms governing adaptation to a humic-rich ecological niche.</title>
        <authorList>
            <person name="Morin E."/>
            <person name="Kohler A."/>
            <person name="Baker A.R."/>
            <person name="Foulongne-Oriol M."/>
            <person name="Lombard V."/>
            <person name="Nagy L.G."/>
            <person name="Ohm R.A."/>
            <person name="Patyshakuliyeva A."/>
            <person name="Brun A."/>
            <person name="Aerts A.L."/>
            <person name="Bailey A.M."/>
            <person name="Billette C."/>
            <person name="Coutinho P.M."/>
            <person name="Deakin G."/>
            <person name="Doddapaneni H."/>
            <person name="Floudas D."/>
            <person name="Grimwood J."/>
            <person name="Hilden K."/>
            <person name="Kuees U."/>
            <person name="LaButti K.M."/>
            <person name="Lapidus A."/>
            <person name="Lindquist E.A."/>
            <person name="Lucas S.M."/>
            <person name="Murat C."/>
            <person name="Riley R.W."/>
            <person name="Salamov A.A."/>
            <person name="Schmutz J."/>
            <person name="Subramanian V."/>
            <person name="Woesten H.A.B."/>
            <person name="Xu J."/>
            <person name="Eastwood D.C."/>
            <person name="Foster G.D."/>
            <person name="Sonnenberg A.S."/>
            <person name="Cullen D."/>
            <person name="de Vries R.P."/>
            <person name="Lundell T."/>
            <person name="Hibbett D.S."/>
            <person name="Henrissat B."/>
            <person name="Burton K.S."/>
            <person name="Kerrigan R.W."/>
            <person name="Challen M.P."/>
            <person name="Grigoriev I.V."/>
            <person name="Martin F."/>
        </authorList>
    </citation>
    <scope>NUCLEOTIDE SEQUENCE [LARGE SCALE GENOMIC DNA]</scope>
    <source>
        <strain evidence="2">JB137-S8 / ATCC MYA-4627 / FGSC 10392</strain>
    </source>
</reference>
<dbReference type="GeneID" id="18822187"/>